<dbReference type="Proteomes" id="UP000319671">
    <property type="component" value="Unassembled WGS sequence"/>
</dbReference>
<name>A0A561CN77_9BACI</name>
<comment type="caution">
    <text evidence="1">The sequence shown here is derived from an EMBL/GenBank/DDBJ whole genome shotgun (WGS) entry which is preliminary data.</text>
</comment>
<accession>A0A561CN77</accession>
<organism evidence="1 2">
    <name type="scientific">Neobacillus bataviensis</name>
    <dbReference type="NCBI Taxonomy" id="220685"/>
    <lineage>
        <taxon>Bacteria</taxon>
        <taxon>Bacillati</taxon>
        <taxon>Bacillota</taxon>
        <taxon>Bacilli</taxon>
        <taxon>Bacillales</taxon>
        <taxon>Bacillaceae</taxon>
        <taxon>Neobacillus</taxon>
    </lineage>
</organism>
<protein>
    <submittedName>
        <fullName evidence="1">Uncharacterized protein</fullName>
    </submittedName>
</protein>
<proteinExistence type="predicted"/>
<evidence type="ECO:0000313" key="2">
    <source>
        <dbReference type="Proteomes" id="UP000319671"/>
    </source>
</evidence>
<dbReference type="EMBL" id="VIVN01000018">
    <property type="protein sequence ID" value="TWD92417.1"/>
    <property type="molecule type" value="Genomic_DNA"/>
</dbReference>
<keyword evidence="2" id="KW-1185">Reference proteome</keyword>
<evidence type="ECO:0000313" key="1">
    <source>
        <dbReference type="EMBL" id="TWD92417.1"/>
    </source>
</evidence>
<sequence>MNDQLLLLSEFVNEDGFELNSYLTHLFEQFSSLSNNDDINSEPAL</sequence>
<gene>
    <name evidence="1" type="ORF">FB550_11848</name>
</gene>
<reference evidence="1 2" key="1">
    <citation type="submission" date="2019-06" db="EMBL/GenBank/DDBJ databases">
        <title>Sorghum-associated microbial communities from plants grown in Nebraska, USA.</title>
        <authorList>
            <person name="Schachtman D."/>
        </authorList>
    </citation>
    <scope>NUCLEOTIDE SEQUENCE [LARGE SCALE GENOMIC DNA]</scope>
    <source>
        <strain evidence="1 2">2482</strain>
    </source>
</reference>
<dbReference type="RefSeq" id="WP_186446631.1">
    <property type="nucleotide sequence ID" value="NZ_VIVN01000018.1"/>
</dbReference>
<dbReference type="AlphaFoldDB" id="A0A561CN77"/>